<protein>
    <submittedName>
        <fullName evidence="3">Uncharacterized protein</fullName>
    </submittedName>
</protein>
<sequence length="219" mass="23516">MKSFTSLAIALAAMAYIAPTLAYAVPGPVPDVAAPSMCQSVSFPFTIRKEDREQVKAMLAKMPKARDRASVPAPLIVSLADLEAAATMLHPSRSGGEMANTPAIRPSIGAPGPCEAYHFKIREEDSEKAQAVFAKMAKEEAGAADHRPPNVVSLADVKAAAAMLRPAYGRHTPEELANYEASQHGLEKRHEQLQQYWTLFLKGLFMGAIIAAISIPAIH</sequence>
<evidence type="ECO:0000256" key="2">
    <source>
        <dbReference type="SAM" id="SignalP"/>
    </source>
</evidence>
<keyword evidence="1" id="KW-0472">Membrane</keyword>
<keyword evidence="1" id="KW-0812">Transmembrane</keyword>
<dbReference type="AlphaFoldDB" id="A0A0G2E3C9"/>
<evidence type="ECO:0000313" key="3">
    <source>
        <dbReference type="EMBL" id="KKY17577.1"/>
    </source>
</evidence>
<feature type="signal peptide" evidence="2">
    <location>
        <begin position="1"/>
        <end position="22"/>
    </location>
</feature>
<evidence type="ECO:0000256" key="1">
    <source>
        <dbReference type="SAM" id="Phobius"/>
    </source>
</evidence>
<evidence type="ECO:0000313" key="4">
    <source>
        <dbReference type="Proteomes" id="UP000034182"/>
    </source>
</evidence>
<keyword evidence="2" id="KW-0732">Signal</keyword>
<name>A0A0G2E3C9_9PEZI</name>
<organism evidence="3 4">
    <name type="scientific">Diplodia seriata</name>
    <dbReference type="NCBI Taxonomy" id="420778"/>
    <lineage>
        <taxon>Eukaryota</taxon>
        <taxon>Fungi</taxon>
        <taxon>Dikarya</taxon>
        <taxon>Ascomycota</taxon>
        <taxon>Pezizomycotina</taxon>
        <taxon>Dothideomycetes</taxon>
        <taxon>Dothideomycetes incertae sedis</taxon>
        <taxon>Botryosphaeriales</taxon>
        <taxon>Botryosphaeriaceae</taxon>
        <taxon>Diplodia</taxon>
    </lineage>
</organism>
<dbReference type="EMBL" id="LAQI01000147">
    <property type="protein sequence ID" value="KKY17577.1"/>
    <property type="molecule type" value="Genomic_DNA"/>
</dbReference>
<comment type="caution">
    <text evidence="3">The sequence shown here is derived from an EMBL/GenBank/DDBJ whole genome shotgun (WGS) entry which is preliminary data.</text>
</comment>
<dbReference type="Proteomes" id="UP000034182">
    <property type="component" value="Unassembled WGS sequence"/>
</dbReference>
<feature type="transmembrane region" description="Helical" evidence="1">
    <location>
        <begin position="196"/>
        <end position="218"/>
    </location>
</feature>
<accession>A0A0G2E3C9</accession>
<proteinExistence type="predicted"/>
<keyword evidence="1" id="KW-1133">Transmembrane helix</keyword>
<reference evidence="3 4" key="2">
    <citation type="submission" date="2015-05" db="EMBL/GenBank/DDBJ databases">
        <title>Distinctive expansion of gene families associated with plant cell wall degradation and secondary metabolism in the genomes of grapevine trunk pathogens.</title>
        <authorList>
            <person name="Lawrence D.P."/>
            <person name="Travadon R."/>
            <person name="Rolshausen P.E."/>
            <person name="Baumgartner K."/>
        </authorList>
    </citation>
    <scope>NUCLEOTIDE SEQUENCE [LARGE SCALE GENOMIC DNA]</scope>
    <source>
        <strain evidence="3">DS831</strain>
    </source>
</reference>
<reference evidence="3 4" key="1">
    <citation type="submission" date="2015-03" db="EMBL/GenBank/DDBJ databases">
        <authorList>
            <person name="Morales-Cruz A."/>
            <person name="Amrine K.C."/>
            <person name="Cantu D."/>
        </authorList>
    </citation>
    <scope>NUCLEOTIDE SEQUENCE [LARGE SCALE GENOMIC DNA]</scope>
    <source>
        <strain evidence="3">DS831</strain>
    </source>
</reference>
<feature type="chain" id="PRO_5002543227" evidence="2">
    <location>
        <begin position="23"/>
        <end position="219"/>
    </location>
</feature>
<gene>
    <name evidence="3" type="ORF">UCDDS831_g06285</name>
</gene>